<feature type="signal peptide" evidence="1">
    <location>
        <begin position="1"/>
        <end position="28"/>
    </location>
</feature>
<feature type="chain" id="PRO_5009603823" description="Secreted protein" evidence="1">
    <location>
        <begin position="29"/>
        <end position="256"/>
    </location>
</feature>
<dbReference type="AlphaFoldDB" id="A0A1G4G5J1"/>
<evidence type="ECO:0008006" key="4">
    <source>
        <dbReference type="Google" id="ProtNLM"/>
    </source>
</evidence>
<evidence type="ECO:0000313" key="3">
    <source>
        <dbReference type="Proteomes" id="UP000178485"/>
    </source>
</evidence>
<name>A0A1G4G5J1_9BACT</name>
<accession>A0A1G4G5J1</accession>
<dbReference type="KEGG" id="pmuc:ING2E5A_0970"/>
<evidence type="ECO:0000256" key="1">
    <source>
        <dbReference type="SAM" id="SignalP"/>
    </source>
</evidence>
<protein>
    <recommendedName>
        <fullName evidence="4">Secreted protein</fullName>
    </recommendedName>
</protein>
<dbReference type="STRING" id="1642646.ING2E5A_0970"/>
<organism evidence="2 3">
    <name type="scientific">Petrimonas mucosa</name>
    <dbReference type="NCBI Taxonomy" id="1642646"/>
    <lineage>
        <taxon>Bacteria</taxon>
        <taxon>Pseudomonadati</taxon>
        <taxon>Bacteroidota</taxon>
        <taxon>Bacteroidia</taxon>
        <taxon>Bacteroidales</taxon>
        <taxon>Dysgonomonadaceae</taxon>
        <taxon>Petrimonas</taxon>
    </lineage>
</organism>
<dbReference type="RefSeq" id="WP_071136396.1">
    <property type="nucleotide sequence ID" value="NZ_LT608328.1"/>
</dbReference>
<sequence length="256" mass="29079">MNKNKLKYAGFLASIIIVLAFFSSNSCQQDSLNNGSKFLSFSATKQSLDKLSKEELNNFILALERIQIVSENGFYEIVQKNGQEINISENLFSYIKQIVENSNRLVNAKSKKSTTPHLRSDTVEFGDNINCVAHTIHAISNDLGGYYTYSGINAFLNDSIEGYAEYGVPLELMGFAVGHFFNYEYQAGPPMYYNYLNAGNTRTMAVLDYWDGTGHAEVLLISDGELAYIWDEQTGKDVVIENWRIRRRYKILNVKY</sequence>
<reference evidence="2 3" key="1">
    <citation type="submission" date="2016-08" db="EMBL/GenBank/DDBJ databases">
        <authorList>
            <person name="Seilhamer J.J."/>
        </authorList>
    </citation>
    <scope>NUCLEOTIDE SEQUENCE [LARGE SCALE GENOMIC DNA]</scope>
    <source>
        <strain evidence="2">ING2-E5A</strain>
    </source>
</reference>
<dbReference type="Proteomes" id="UP000178485">
    <property type="component" value="Chromosome i"/>
</dbReference>
<evidence type="ECO:0000313" key="2">
    <source>
        <dbReference type="EMBL" id="SCM56626.1"/>
    </source>
</evidence>
<gene>
    <name evidence="2" type="ORF">ING2E5A_0970</name>
</gene>
<proteinExistence type="predicted"/>
<keyword evidence="1" id="KW-0732">Signal</keyword>
<keyword evidence="3" id="KW-1185">Reference proteome</keyword>
<dbReference type="EMBL" id="LT608328">
    <property type="protein sequence ID" value="SCM56626.1"/>
    <property type="molecule type" value="Genomic_DNA"/>
</dbReference>